<gene>
    <name evidence="1" type="ORF">G6042_05020</name>
</gene>
<organism evidence="1 2">
    <name type="scientific">Flavobacterium solisilvae</name>
    <dbReference type="NCBI Taxonomy" id="1852019"/>
    <lineage>
        <taxon>Bacteria</taxon>
        <taxon>Pseudomonadati</taxon>
        <taxon>Bacteroidota</taxon>
        <taxon>Flavobacteriia</taxon>
        <taxon>Flavobacteriales</taxon>
        <taxon>Flavobacteriaceae</taxon>
        <taxon>Flavobacterium</taxon>
    </lineage>
</organism>
<proteinExistence type="predicted"/>
<protein>
    <recommendedName>
        <fullName evidence="3">SIR2-like domain-containing protein</fullName>
    </recommendedName>
</protein>
<evidence type="ECO:0008006" key="3">
    <source>
        <dbReference type="Google" id="ProtNLM"/>
    </source>
</evidence>
<keyword evidence="2" id="KW-1185">Reference proteome</keyword>
<dbReference type="RefSeq" id="WP_169523212.1">
    <property type="nucleotide sequence ID" value="NZ_JAAMPT010000202.1"/>
</dbReference>
<reference evidence="1 2" key="1">
    <citation type="submission" date="2020-02" db="EMBL/GenBank/DDBJ databases">
        <title>Flavobacterium sp. genome.</title>
        <authorList>
            <person name="Jung H.S."/>
            <person name="Baek J.H."/>
            <person name="Jeon C.O."/>
        </authorList>
    </citation>
    <scope>NUCLEOTIDE SEQUENCE [LARGE SCALE GENOMIC DNA]</scope>
    <source>
        <strain evidence="1 2">SE-s27</strain>
    </source>
</reference>
<accession>A0ABX1QSG3</accession>
<sequence length="397" mass="47306">MAKITYLLGAGASYNACPILDKQAEMMMKIAEFELEKIFREIDPVKYAYGVALKFTNEDNSKIPTDNKSQILWHIGYFGKKALEYNTIDTYAKKLHLNGETDELKKLKMCVSVFFDLWESFHEERYYHFSNDKHFPLEKKFVPSIFPKYQRIDNRYKSLFSILLDRNNNNEIKLNSDFKFISWNYDLQLEETFKLFINNGKFIKNEELNDLFKFKEIQKNKIDNDVFHLNGHRGFYNVKSGDTENRFTSFEEYWENNKILYNALTEGETNFDNYIKYSWEHSNDDFSNKVHSVLSETEILVIIGYSFPAFNRRIDQNMFDSLVPDKVKKIVYQDPNATKELILNLFKNPNLFKNKIEVLNNEKSLTQFYLPNDFFITQENKETIFETTEDELKKINY</sequence>
<comment type="caution">
    <text evidence="1">The sequence shown here is derived from an EMBL/GenBank/DDBJ whole genome shotgun (WGS) entry which is preliminary data.</text>
</comment>
<evidence type="ECO:0000313" key="1">
    <source>
        <dbReference type="EMBL" id="NMH24628.1"/>
    </source>
</evidence>
<evidence type="ECO:0000313" key="2">
    <source>
        <dbReference type="Proteomes" id="UP000767947"/>
    </source>
</evidence>
<name>A0ABX1QSG3_9FLAO</name>
<dbReference type="Proteomes" id="UP000767947">
    <property type="component" value="Unassembled WGS sequence"/>
</dbReference>
<dbReference type="EMBL" id="JAAMPT010000202">
    <property type="protein sequence ID" value="NMH24628.1"/>
    <property type="molecule type" value="Genomic_DNA"/>
</dbReference>